<reference evidence="6" key="1">
    <citation type="submission" date="2017-06" db="EMBL/GenBank/DDBJ databases">
        <authorList>
            <person name="Varghese N."/>
            <person name="Submissions S."/>
        </authorList>
    </citation>
    <scope>NUCLEOTIDE SEQUENCE [LARGE SCALE GENOMIC DNA]</scope>
    <source>
        <strain evidence="6">LNB2</strain>
    </source>
</reference>
<keyword evidence="1" id="KW-0805">Transcription regulation</keyword>
<dbReference type="PANTHER" id="PTHR44846">
    <property type="entry name" value="MANNOSYL-D-GLYCERATE TRANSPORT/METABOLISM SYSTEM REPRESSOR MNGR-RELATED"/>
    <property type="match status" value="1"/>
</dbReference>
<dbReference type="PANTHER" id="PTHR44846:SF1">
    <property type="entry name" value="MANNOSYL-D-GLYCERATE TRANSPORT_METABOLISM SYSTEM REPRESSOR MNGR-RELATED"/>
    <property type="match status" value="1"/>
</dbReference>
<dbReference type="EMBL" id="FZOS01000031">
    <property type="protein sequence ID" value="SNT01803.1"/>
    <property type="molecule type" value="Genomic_DNA"/>
</dbReference>
<dbReference type="Gene3D" id="1.10.10.10">
    <property type="entry name" value="Winged helix-like DNA-binding domain superfamily/Winged helix DNA-binding domain"/>
    <property type="match status" value="2"/>
</dbReference>
<evidence type="ECO:0000256" key="3">
    <source>
        <dbReference type="ARBA" id="ARBA00023163"/>
    </source>
</evidence>
<dbReference type="InterPro" id="IPR036390">
    <property type="entry name" value="WH_DNA-bd_sf"/>
</dbReference>
<keyword evidence="3" id="KW-0804">Transcription</keyword>
<name>A0A239J946_9SPHN</name>
<dbReference type="Pfam" id="PF00392">
    <property type="entry name" value="GntR"/>
    <property type="match status" value="1"/>
</dbReference>
<dbReference type="GO" id="GO:0003677">
    <property type="term" value="F:DNA binding"/>
    <property type="evidence" value="ECO:0007669"/>
    <property type="project" value="UniProtKB-KW"/>
</dbReference>
<organism evidence="5 6">
    <name type="scientific">Edaphosphingomonas laterariae</name>
    <dbReference type="NCBI Taxonomy" id="861865"/>
    <lineage>
        <taxon>Bacteria</taxon>
        <taxon>Pseudomonadati</taxon>
        <taxon>Pseudomonadota</taxon>
        <taxon>Alphaproteobacteria</taxon>
        <taxon>Sphingomonadales</taxon>
        <taxon>Rhizorhabdaceae</taxon>
        <taxon>Edaphosphingomonas</taxon>
    </lineage>
</organism>
<sequence length="424" mass="47014">MEIRFDWPKIYTSVLAERSAPVKMASAAVARIEDDIRRSAGPPGGLFGTGPEICERYGLRRETLLEAVRILEDRGIARMRRGPGGGLIVMEAPRTDIAVALARYFVFVGLSDEQASDAQKAIWLLHRHDIAARAGTTEAFIADFRNMLASGKTPLHSLDNSARPSLLSLNRSIRPFAEALDKLAEHRERAVTLLYNPPSAGPDTCSAGLAGFVAELLIAEIGRRRQKGDFRVGFELDLADRFGVSRQVLRQAMRLLEDRGVVRCERGRSGGIMATTVHPPGVIERIADHYAQVQLIDRDFRPTLSMLGRLNRLLVACKAEQADWDEIGQLIGLQKWEDPTSHMMRIHLEWRVLDNPVLSLLEQVLSAYRARRAGNATLLAVSDLDALRCSVFGNFDCLRSGNLVAADEHFDTLNGQITELLGHH</sequence>
<dbReference type="Proteomes" id="UP000198281">
    <property type="component" value="Unassembled WGS sequence"/>
</dbReference>
<dbReference type="RefSeq" id="WP_144033852.1">
    <property type="nucleotide sequence ID" value="NZ_FZOS01000031.1"/>
</dbReference>
<dbReference type="InterPro" id="IPR050679">
    <property type="entry name" value="Bact_HTH_transcr_reg"/>
</dbReference>
<evidence type="ECO:0000259" key="4">
    <source>
        <dbReference type="PROSITE" id="PS50949"/>
    </source>
</evidence>
<dbReference type="PROSITE" id="PS50949">
    <property type="entry name" value="HTH_GNTR"/>
    <property type="match status" value="2"/>
</dbReference>
<dbReference type="SMART" id="SM00345">
    <property type="entry name" value="HTH_GNTR"/>
    <property type="match status" value="2"/>
</dbReference>
<keyword evidence="6" id="KW-1185">Reference proteome</keyword>
<keyword evidence="2 5" id="KW-0238">DNA-binding</keyword>
<evidence type="ECO:0000313" key="5">
    <source>
        <dbReference type="EMBL" id="SNT01803.1"/>
    </source>
</evidence>
<dbReference type="GO" id="GO:0045892">
    <property type="term" value="P:negative regulation of DNA-templated transcription"/>
    <property type="evidence" value="ECO:0007669"/>
    <property type="project" value="TreeGrafter"/>
</dbReference>
<feature type="domain" description="HTH gntR-type" evidence="4">
    <location>
        <begin position="207"/>
        <end position="276"/>
    </location>
</feature>
<dbReference type="OrthoDB" id="9812645at2"/>
<gene>
    <name evidence="5" type="ORF">SAMN06295912_13119</name>
</gene>
<dbReference type="SUPFAM" id="SSF46785">
    <property type="entry name" value="Winged helix' DNA-binding domain"/>
    <property type="match status" value="2"/>
</dbReference>
<evidence type="ECO:0000313" key="6">
    <source>
        <dbReference type="Proteomes" id="UP000198281"/>
    </source>
</evidence>
<feature type="domain" description="HTH gntR-type" evidence="4">
    <location>
        <begin position="22"/>
        <end position="92"/>
    </location>
</feature>
<dbReference type="AlphaFoldDB" id="A0A239J946"/>
<dbReference type="GO" id="GO:0003700">
    <property type="term" value="F:DNA-binding transcription factor activity"/>
    <property type="evidence" value="ECO:0007669"/>
    <property type="project" value="InterPro"/>
</dbReference>
<evidence type="ECO:0000256" key="1">
    <source>
        <dbReference type="ARBA" id="ARBA00023015"/>
    </source>
</evidence>
<dbReference type="InterPro" id="IPR000524">
    <property type="entry name" value="Tscrpt_reg_HTH_GntR"/>
</dbReference>
<dbReference type="InterPro" id="IPR036388">
    <property type="entry name" value="WH-like_DNA-bd_sf"/>
</dbReference>
<evidence type="ECO:0000256" key="2">
    <source>
        <dbReference type="ARBA" id="ARBA00023125"/>
    </source>
</evidence>
<accession>A0A239J946</accession>
<proteinExistence type="predicted"/>
<protein>
    <submittedName>
        <fullName evidence="5">DNA-binding transcriptional regulator, FadR family</fullName>
    </submittedName>
</protein>